<accession>A0ABQ5K8M4</accession>
<dbReference type="Proteomes" id="UP001057375">
    <property type="component" value="Unassembled WGS sequence"/>
</dbReference>
<keyword evidence="2" id="KW-1185">Reference proteome</keyword>
<reference evidence="1" key="1">
    <citation type="submission" date="2022-03" db="EMBL/GenBank/DDBJ databases">
        <title>Draft genome sequence of Aduncisulcus paluster, a free-living microaerophilic Fornicata.</title>
        <authorList>
            <person name="Yuyama I."/>
            <person name="Kume K."/>
            <person name="Tamura T."/>
            <person name="Inagaki Y."/>
            <person name="Hashimoto T."/>
        </authorList>
    </citation>
    <scope>NUCLEOTIDE SEQUENCE</scope>
    <source>
        <strain evidence="1">NY0171</strain>
    </source>
</reference>
<gene>
    <name evidence="1" type="ORF">ADUPG1_005089</name>
</gene>
<protein>
    <submittedName>
        <fullName evidence="1">Uncharacterized protein</fullName>
    </submittedName>
</protein>
<feature type="non-terminal residue" evidence="1">
    <location>
        <position position="1"/>
    </location>
</feature>
<comment type="caution">
    <text evidence="1">The sequence shown here is derived from an EMBL/GenBank/DDBJ whole genome shotgun (WGS) entry which is preliminary data.</text>
</comment>
<sequence>IKGLVFLALRLKKKIETEDKLEELCENIQNVVGIFGEWLAKERQRAIIAGCEDIWNSLQNIKVQSIKPFLPKIGEGWECPSIEDIVKAQLARHKGDSGCIVDDVELAEKASLELAYEFYGSDFDPLDI</sequence>
<name>A0ABQ5K8M4_9EUKA</name>
<evidence type="ECO:0000313" key="2">
    <source>
        <dbReference type="Proteomes" id="UP001057375"/>
    </source>
</evidence>
<organism evidence="1 2">
    <name type="scientific">Aduncisulcus paluster</name>
    <dbReference type="NCBI Taxonomy" id="2918883"/>
    <lineage>
        <taxon>Eukaryota</taxon>
        <taxon>Metamonada</taxon>
        <taxon>Carpediemonas-like organisms</taxon>
        <taxon>Aduncisulcus</taxon>
    </lineage>
</organism>
<dbReference type="EMBL" id="BQXS01008020">
    <property type="protein sequence ID" value="GKT28922.1"/>
    <property type="molecule type" value="Genomic_DNA"/>
</dbReference>
<proteinExistence type="predicted"/>
<evidence type="ECO:0000313" key="1">
    <source>
        <dbReference type="EMBL" id="GKT28922.1"/>
    </source>
</evidence>